<dbReference type="Proteomes" id="UP000054321">
    <property type="component" value="Unassembled WGS sequence"/>
</dbReference>
<sequence>MAWETWLGGYRLLSPRSCLKLLTVRDSENTNAQEHGNNNGHWGPKVGQEGSRGHGVSTEGLPPSPSPPAASPPILSPPSPGAASSSSTSSALGTSSISTSSPDHTTPFTIATSTAISSIPFVISSTPSPSIVIFTTPNIGTSGEENSTSATSLVSVPSSSGLVLLTTAPGEMTLHTTFTSPWMISSAPNGTSRSESNGLSSGQRAGISIAAIAGSAFSLAMILFLIKRYKIKPLETLRHMFNKFAGSCGLSRGKITDTQHGRVLEAEVNPNNDTYWDYRDTFARPTVIQRARRSLHKSLTGFRRINPLDLNPVRARTWRAGTPSRSSFSSISFGSIFRRRSVVSTHPSISQVSLFADRSGRASVPPSPPPLPPLPPLYNAFQSARSSSMSRQSIGHVQDNMEIGLSPIKIPPPALKSTGNHTISQVISPSTSSKAHSVNYVPGWKKFHLPHKLQSGVAMSQEFEKPLPPAPLPNSPGIWLETQEPPGFLSDKERDWI</sequence>
<dbReference type="OrthoDB" id="3557873at2759"/>
<organism evidence="2 3">
    <name type="scientific">Oidiodendron maius (strain Zn)</name>
    <dbReference type="NCBI Taxonomy" id="913774"/>
    <lineage>
        <taxon>Eukaryota</taxon>
        <taxon>Fungi</taxon>
        <taxon>Dikarya</taxon>
        <taxon>Ascomycota</taxon>
        <taxon>Pezizomycotina</taxon>
        <taxon>Leotiomycetes</taxon>
        <taxon>Leotiomycetes incertae sedis</taxon>
        <taxon>Myxotrichaceae</taxon>
        <taxon>Oidiodendron</taxon>
    </lineage>
</organism>
<dbReference type="EMBL" id="KN832874">
    <property type="protein sequence ID" value="KIN03131.1"/>
    <property type="molecule type" value="Genomic_DNA"/>
</dbReference>
<dbReference type="HOGENOM" id="CLU_548721_0_0_1"/>
<evidence type="ECO:0000256" key="1">
    <source>
        <dbReference type="SAM" id="MobiDB-lite"/>
    </source>
</evidence>
<evidence type="ECO:0000313" key="3">
    <source>
        <dbReference type="Proteomes" id="UP000054321"/>
    </source>
</evidence>
<evidence type="ECO:0000313" key="2">
    <source>
        <dbReference type="EMBL" id="KIN03131.1"/>
    </source>
</evidence>
<accession>A0A0C3H4R1</accession>
<feature type="region of interest" description="Disordered" evidence="1">
    <location>
        <begin position="30"/>
        <end position="105"/>
    </location>
</feature>
<dbReference type="InParanoid" id="A0A0C3H4R1"/>
<reference evidence="2 3" key="1">
    <citation type="submission" date="2014-04" db="EMBL/GenBank/DDBJ databases">
        <authorList>
            <consortium name="DOE Joint Genome Institute"/>
            <person name="Kuo A."/>
            <person name="Martino E."/>
            <person name="Perotto S."/>
            <person name="Kohler A."/>
            <person name="Nagy L.G."/>
            <person name="Floudas D."/>
            <person name="Copeland A."/>
            <person name="Barry K.W."/>
            <person name="Cichocki N."/>
            <person name="Veneault-Fourrey C."/>
            <person name="LaButti K."/>
            <person name="Lindquist E.A."/>
            <person name="Lipzen A."/>
            <person name="Lundell T."/>
            <person name="Morin E."/>
            <person name="Murat C."/>
            <person name="Sun H."/>
            <person name="Tunlid A."/>
            <person name="Henrissat B."/>
            <person name="Grigoriev I.V."/>
            <person name="Hibbett D.S."/>
            <person name="Martin F."/>
            <person name="Nordberg H.P."/>
            <person name="Cantor M.N."/>
            <person name="Hua S.X."/>
        </authorList>
    </citation>
    <scope>NUCLEOTIDE SEQUENCE [LARGE SCALE GENOMIC DNA]</scope>
    <source>
        <strain evidence="2 3">Zn</strain>
    </source>
</reference>
<name>A0A0C3H4R1_OIDMZ</name>
<feature type="compositionally biased region" description="Low complexity" evidence="1">
    <location>
        <begin position="81"/>
        <end position="102"/>
    </location>
</feature>
<keyword evidence="3" id="KW-1185">Reference proteome</keyword>
<protein>
    <submittedName>
        <fullName evidence="2">Uncharacterized protein</fullName>
    </submittedName>
</protein>
<feature type="compositionally biased region" description="Pro residues" evidence="1">
    <location>
        <begin position="62"/>
        <end position="80"/>
    </location>
</feature>
<dbReference type="AlphaFoldDB" id="A0A0C3H4R1"/>
<feature type="region of interest" description="Disordered" evidence="1">
    <location>
        <begin position="462"/>
        <end position="497"/>
    </location>
</feature>
<gene>
    <name evidence="2" type="ORF">OIDMADRAFT_144188</name>
</gene>
<reference evidence="3" key="2">
    <citation type="submission" date="2015-01" db="EMBL/GenBank/DDBJ databases">
        <title>Evolutionary Origins and Diversification of the Mycorrhizal Mutualists.</title>
        <authorList>
            <consortium name="DOE Joint Genome Institute"/>
            <consortium name="Mycorrhizal Genomics Consortium"/>
            <person name="Kohler A."/>
            <person name="Kuo A."/>
            <person name="Nagy L.G."/>
            <person name="Floudas D."/>
            <person name="Copeland A."/>
            <person name="Barry K.W."/>
            <person name="Cichocki N."/>
            <person name="Veneault-Fourrey C."/>
            <person name="LaButti K."/>
            <person name="Lindquist E.A."/>
            <person name="Lipzen A."/>
            <person name="Lundell T."/>
            <person name="Morin E."/>
            <person name="Murat C."/>
            <person name="Riley R."/>
            <person name="Ohm R."/>
            <person name="Sun H."/>
            <person name="Tunlid A."/>
            <person name="Henrissat B."/>
            <person name="Grigoriev I.V."/>
            <person name="Hibbett D.S."/>
            <person name="Martin F."/>
        </authorList>
    </citation>
    <scope>NUCLEOTIDE SEQUENCE [LARGE SCALE GENOMIC DNA]</scope>
    <source>
        <strain evidence="3">Zn</strain>
    </source>
</reference>
<proteinExistence type="predicted"/>
<feature type="compositionally biased region" description="Polar residues" evidence="1">
    <location>
        <begin position="30"/>
        <end position="40"/>
    </location>
</feature>